<evidence type="ECO:0008006" key="4">
    <source>
        <dbReference type="Google" id="ProtNLM"/>
    </source>
</evidence>
<dbReference type="EMBL" id="ABEXCJ050000008">
    <property type="protein sequence ID" value="EMR4591255.1"/>
    <property type="molecule type" value="Genomic_DNA"/>
</dbReference>
<gene>
    <name evidence="3" type="ORF">M0K77_003609</name>
    <name evidence="2" type="ORF">M0K77_RS18045</name>
</gene>
<protein>
    <recommendedName>
        <fullName evidence="4">DUF4225 domain-containing protein</fullName>
    </recommendedName>
</protein>
<keyword evidence="1" id="KW-0175">Coiled coil</keyword>
<evidence type="ECO:0000313" key="3">
    <source>
        <dbReference type="EMBL" id="EMR4591255.1"/>
    </source>
</evidence>
<dbReference type="AlphaFoldDB" id="A0AAD2VVG4"/>
<feature type="coiled-coil region" evidence="1">
    <location>
        <begin position="90"/>
        <end position="117"/>
    </location>
</feature>
<proteinExistence type="predicted"/>
<dbReference type="EMBL" id="ABEXCJ040000008">
    <property type="protein sequence ID" value="ELR5219068.1"/>
    <property type="molecule type" value="Genomic_DNA"/>
</dbReference>
<evidence type="ECO:0000256" key="1">
    <source>
        <dbReference type="SAM" id="Coils"/>
    </source>
</evidence>
<accession>A0AAD2VVG4</accession>
<name>A0AAD2VVG4_PRORE</name>
<comment type="caution">
    <text evidence="2">The sequence shown here is derived from an EMBL/GenBank/DDBJ whole genome shotgun (WGS) entry which is preliminary data.</text>
</comment>
<evidence type="ECO:0000313" key="2">
    <source>
        <dbReference type="EMBL" id="ELR5219068.1"/>
    </source>
</evidence>
<sequence>MFSSPEETFKWYANELRKISELSARYFLDDPYCKQGYRSEINEVIRLIRADFNIALYNNNARHQRIDGTRDWVKENIGSTGNWPDIYKYTEEIKLEYESEKLAYAELRKKNKNIYNETKSFSGEGWAFYGEKTGDILGGALQTATGFFTYKVGSRIRSTTMKGAGILSMGIGGGKIHQGLSDIVYEFTEGKVNIGDNITLLGIERGVNLVGGDKVTAKKVYYELDFITSLYMGFAAYKVVDPQKRNQIRNLPTETQSGLRRVTVFERLFPDNAGFRIFRWTRENYKRKLNTSNKILLAVAAGSSIAKFKLILEQYENN</sequence>
<organism evidence="2">
    <name type="scientific">Providencia rettgeri</name>
    <dbReference type="NCBI Taxonomy" id="587"/>
    <lineage>
        <taxon>Bacteria</taxon>
        <taxon>Pseudomonadati</taxon>
        <taxon>Pseudomonadota</taxon>
        <taxon>Gammaproteobacteria</taxon>
        <taxon>Enterobacterales</taxon>
        <taxon>Morganellaceae</taxon>
        <taxon>Providencia</taxon>
    </lineage>
</organism>
<reference evidence="2" key="1">
    <citation type="submission" date="2023-10" db="EMBL/GenBank/DDBJ databases">
        <authorList>
            <consortium name="Clinical and Environmental Microbiology Branch: Whole genome sequencing antimicrobial resistance pathogens in the healthcare setting"/>
        </authorList>
    </citation>
    <scope>NUCLEOTIDE SEQUENCE</scope>
    <source>
        <strain evidence="2">2020QW-00022</strain>
    </source>
</reference>